<sequence length="1413" mass="155729">MLTPPSVHRSVVAQNASERRALAAERREQALAAQLVQERARAVECRRQQLQLAQRERETYLEQVRAFFDMACSVQGVHDKPVSLCHPSVGPGGNRAGKSCSSSERRPASVDRTAVTAVSKSQPGWSEVSTAAPSTVGEEDQVDLCTTPAEADIGSRLSASLRAWLNRADDDAYKETRWAVGSKIPEEMECSNSLQQLEVALAGEIRAGEERDPLDETLSSSEDDVPEPRVPSTEVRGRALPCSKSDNATKPARAQASANACDSSRPRCSVPTGQCTVAVCRTTDVERRRRLEAAPKKAHKSQAKQQSRTPATMTSLKALSSEEEALQKSLLRLDFEEMKRQFSGKEPLWRDAEVMRDTFKDDPDRENKLQASLQRLDGAFNALQSQVEVRLERERALAGCDKNPGKATAPACQRRRPFSAVGRGRAVTKSADNIMSPDFQLQRPCKYIHDGGWIMMFFCSLLSLLAMDVSPQQRELVEQVKIWFTCTEMEALVQTAVQFADAHCAVFEPELGEHKLEYTRLHNEFKQLFEDRLNAFLSSVGATPEAFYDAFEKIGTEEGGEVQGLAEIMYTCLQYDFFCQIMCERKREMEMQQASGVLPTPPPAPPGGYADPRAQDAEGYCAGAPLVDSFQNPLHSETWYSDRILQKQVLHETASVFLRVVLVQLSAEVRDSQYKRRGVLVCLGKRFSKVAIKAGPSMSLDKVTAGTGGSSSSKAARPVRSHKVVFLGQCGTGKTALIRQFVHRTFDQNYTATIGMDFVGKLLSLEGRQLRLQLWDTAGQERFRALMPSYLRDSSACVVVYDVTSKESFDSIRGWVDLALEGRSRRDLLLVLVGNKIDLESVFWQCQLRDHNPSCSPPVVGVGSPLSCWSEGELEREQGAQNNILSSQLSSAAWVVTDPSAQRKIELKGDTGSMMTLVGSFASQLGVPSFIAKVLEKGTHGKPDCPKVWKVTSEARRLRPQASVDAALTPSSSRNPSQRAQGDPSSLEEAEVSNESYDSDECSSNGDDAFVEHAMAEAERCVQKADGEALAEDLKMLFFEATAKDATLVDAIFYGLAEGLTSEQHKPESDDEIVLTAPPRRREVHDRNKKCCWMLAIRASTELSPGLVRRWQSFQKPARQSQKNSWAQPATSSQLSESSDSDDNEEGIIPAEVQSDDSWTSVAHQMENSWLVFQGQLAQEIGSTETFTLTVANSAERFFVGFAYTSDGHLSGRVMVDEESHRQRPHAQCSLPQALIFYDQVSPPSAGVEEDKRVCLFVAPEWHLSAKEAAPGEPWAEAARPLRHGRIRKEEFSESSTSQVAPGNRGAEASEERSKGLSSLRADALRGCAQAPGEACIRPRAAPGLVITLASGRGKDLVAVICQCSSDDPSARNWASQGAWYLPGDEGVKTYLQKSWGPWASRLDKARRLSWQD</sequence>
<feature type="compositionally biased region" description="Polar residues" evidence="8">
    <location>
        <begin position="307"/>
        <end position="316"/>
    </location>
</feature>
<evidence type="ECO:0000256" key="7">
    <source>
        <dbReference type="ARBA" id="ARBA00023273"/>
    </source>
</evidence>
<dbReference type="SMART" id="SM00175">
    <property type="entry name" value="RAB"/>
    <property type="match status" value="1"/>
</dbReference>
<accession>A0A1Q9CRG3</accession>
<dbReference type="InterPro" id="IPR023379">
    <property type="entry name" value="BART_dom"/>
</dbReference>
<dbReference type="GO" id="GO:0005929">
    <property type="term" value="C:cilium"/>
    <property type="evidence" value="ECO:0007669"/>
    <property type="project" value="UniProtKB-SubCell"/>
</dbReference>
<evidence type="ECO:0000256" key="4">
    <source>
        <dbReference type="ARBA" id="ARBA00022741"/>
    </source>
</evidence>
<evidence type="ECO:0000256" key="8">
    <source>
        <dbReference type="SAM" id="MobiDB-lite"/>
    </source>
</evidence>
<proteinExistence type="predicted"/>
<comment type="subcellular location">
    <subcellularLocation>
        <location evidence="1">Cell projection</location>
        <location evidence="1">Cilium</location>
    </subcellularLocation>
    <subcellularLocation>
        <location evidence="2">Cytoplasm</location>
    </subcellularLocation>
</comment>
<dbReference type="PROSITE" id="PS51419">
    <property type="entry name" value="RAB"/>
    <property type="match status" value="1"/>
</dbReference>
<dbReference type="PROSITE" id="PS51421">
    <property type="entry name" value="RAS"/>
    <property type="match status" value="1"/>
</dbReference>
<dbReference type="Pfam" id="PF00071">
    <property type="entry name" value="Ras"/>
    <property type="match status" value="1"/>
</dbReference>
<feature type="compositionally biased region" description="Polar residues" evidence="8">
    <location>
        <begin position="1119"/>
        <end position="1131"/>
    </location>
</feature>
<dbReference type="PANTHER" id="PTHR47977">
    <property type="entry name" value="RAS-RELATED PROTEIN RAB"/>
    <property type="match status" value="1"/>
</dbReference>
<keyword evidence="3" id="KW-0963">Cytoplasm</keyword>
<dbReference type="GO" id="GO:0005525">
    <property type="term" value="F:GTP binding"/>
    <property type="evidence" value="ECO:0007669"/>
    <property type="project" value="UniProtKB-KW"/>
</dbReference>
<evidence type="ECO:0000313" key="10">
    <source>
        <dbReference type="EMBL" id="OLP85477.1"/>
    </source>
</evidence>
<dbReference type="InterPro" id="IPR005225">
    <property type="entry name" value="Small_GTP-bd"/>
</dbReference>
<keyword evidence="7" id="KW-0966">Cell projection</keyword>
<dbReference type="SMART" id="SM00173">
    <property type="entry name" value="RAS"/>
    <property type="match status" value="1"/>
</dbReference>
<dbReference type="InterPro" id="IPR001806">
    <property type="entry name" value="Small_GTPase"/>
</dbReference>
<dbReference type="NCBIfam" id="TIGR00231">
    <property type="entry name" value="small_GTP"/>
    <property type="match status" value="1"/>
</dbReference>
<evidence type="ECO:0000256" key="3">
    <source>
        <dbReference type="ARBA" id="ARBA00022490"/>
    </source>
</evidence>
<dbReference type="SMART" id="SM00174">
    <property type="entry name" value="RHO"/>
    <property type="match status" value="1"/>
</dbReference>
<feature type="region of interest" description="Disordered" evidence="8">
    <location>
        <begin position="207"/>
        <end position="251"/>
    </location>
</feature>
<keyword evidence="4" id="KW-0547">Nucleotide-binding</keyword>
<comment type="caution">
    <text evidence="10">The sequence shown here is derived from an EMBL/GenBank/DDBJ whole genome shotgun (WGS) entry which is preliminary data.</text>
</comment>
<dbReference type="EMBL" id="LSRX01000974">
    <property type="protein sequence ID" value="OLP85477.1"/>
    <property type="molecule type" value="Genomic_DNA"/>
</dbReference>
<feature type="domain" description="BART" evidence="9">
    <location>
        <begin position="497"/>
        <end position="590"/>
    </location>
</feature>
<dbReference type="PRINTS" id="PR00449">
    <property type="entry name" value="RASTRNSFRMNG"/>
</dbReference>
<feature type="region of interest" description="Disordered" evidence="8">
    <location>
        <begin position="1287"/>
        <end position="1316"/>
    </location>
</feature>
<dbReference type="Gene3D" id="3.40.50.300">
    <property type="entry name" value="P-loop containing nucleotide triphosphate hydrolases"/>
    <property type="match status" value="1"/>
</dbReference>
<dbReference type="OrthoDB" id="424926at2759"/>
<dbReference type="InterPro" id="IPR027417">
    <property type="entry name" value="P-loop_NTPase"/>
</dbReference>
<feature type="compositionally biased region" description="Acidic residues" evidence="8">
    <location>
        <begin position="986"/>
        <end position="1001"/>
    </location>
</feature>
<dbReference type="InterPro" id="IPR042541">
    <property type="entry name" value="BART_sf"/>
</dbReference>
<dbReference type="GO" id="GO:0005737">
    <property type="term" value="C:cytoplasm"/>
    <property type="evidence" value="ECO:0007669"/>
    <property type="project" value="UniProtKB-SubCell"/>
</dbReference>
<feature type="region of interest" description="Disordered" evidence="8">
    <location>
        <begin position="960"/>
        <end position="1006"/>
    </location>
</feature>
<dbReference type="Pfam" id="PF11527">
    <property type="entry name" value="ARL2_Bind_BART"/>
    <property type="match status" value="1"/>
</dbReference>
<keyword evidence="11" id="KW-1185">Reference proteome</keyword>
<protein>
    <submittedName>
        <fullName evidence="10">Ras-related protein Rab-6.2</fullName>
    </submittedName>
</protein>
<dbReference type="SUPFAM" id="SSF52540">
    <property type="entry name" value="P-loop containing nucleoside triphosphate hydrolases"/>
    <property type="match status" value="1"/>
</dbReference>
<keyword evidence="5" id="KW-0969">Cilium</keyword>
<feature type="region of interest" description="Disordered" evidence="8">
    <location>
        <begin position="88"/>
        <end position="109"/>
    </location>
</feature>
<dbReference type="FunFam" id="3.40.50.300:FF:001447">
    <property type="entry name" value="Ras-related protein Rab-1B"/>
    <property type="match status" value="1"/>
</dbReference>
<evidence type="ECO:0000256" key="5">
    <source>
        <dbReference type="ARBA" id="ARBA00023069"/>
    </source>
</evidence>
<feature type="compositionally biased region" description="Polar residues" evidence="8">
    <location>
        <begin position="969"/>
        <end position="984"/>
    </location>
</feature>
<name>A0A1Q9CRG3_SYMMI</name>
<evidence type="ECO:0000256" key="2">
    <source>
        <dbReference type="ARBA" id="ARBA00004496"/>
    </source>
</evidence>
<feature type="region of interest" description="Disordered" evidence="8">
    <location>
        <begin position="290"/>
        <end position="316"/>
    </location>
</feature>
<dbReference type="Proteomes" id="UP000186817">
    <property type="component" value="Unassembled WGS sequence"/>
</dbReference>
<evidence type="ECO:0000259" key="9">
    <source>
        <dbReference type="Pfam" id="PF11527"/>
    </source>
</evidence>
<dbReference type="InterPro" id="IPR050227">
    <property type="entry name" value="Rab"/>
</dbReference>
<keyword evidence="6" id="KW-0342">GTP-binding</keyword>
<evidence type="ECO:0000256" key="1">
    <source>
        <dbReference type="ARBA" id="ARBA00004138"/>
    </source>
</evidence>
<gene>
    <name evidence="10" type="primary">rab-6.2</name>
    <name evidence="10" type="ORF">AK812_SmicGene33504</name>
</gene>
<dbReference type="Gene3D" id="1.20.1520.10">
    <property type="entry name" value="ADP-ribosylation factor-like 2-binding protein, domain"/>
    <property type="match status" value="1"/>
</dbReference>
<evidence type="ECO:0000313" key="11">
    <source>
        <dbReference type="Proteomes" id="UP000186817"/>
    </source>
</evidence>
<evidence type="ECO:0000256" key="6">
    <source>
        <dbReference type="ARBA" id="ARBA00023134"/>
    </source>
</evidence>
<reference evidence="10 11" key="1">
    <citation type="submission" date="2016-02" db="EMBL/GenBank/DDBJ databases">
        <title>Genome analysis of coral dinoflagellate symbionts highlights evolutionary adaptations to a symbiotic lifestyle.</title>
        <authorList>
            <person name="Aranda M."/>
            <person name="Li Y."/>
            <person name="Liew Y.J."/>
            <person name="Baumgarten S."/>
            <person name="Simakov O."/>
            <person name="Wilson M."/>
            <person name="Piel J."/>
            <person name="Ashoor H."/>
            <person name="Bougouffa S."/>
            <person name="Bajic V.B."/>
            <person name="Ryu T."/>
            <person name="Ravasi T."/>
            <person name="Bayer T."/>
            <person name="Micklem G."/>
            <person name="Kim H."/>
            <person name="Bhak J."/>
            <person name="Lajeunesse T.C."/>
            <person name="Voolstra C.R."/>
        </authorList>
    </citation>
    <scope>NUCLEOTIDE SEQUENCE [LARGE SCALE GENOMIC DNA]</scope>
    <source>
        <strain evidence="10 11">CCMP2467</strain>
    </source>
</reference>
<organism evidence="10 11">
    <name type="scientific">Symbiodinium microadriaticum</name>
    <name type="common">Dinoflagellate</name>
    <name type="synonym">Zooxanthella microadriatica</name>
    <dbReference type="NCBI Taxonomy" id="2951"/>
    <lineage>
        <taxon>Eukaryota</taxon>
        <taxon>Sar</taxon>
        <taxon>Alveolata</taxon>
        <taxon>Dinophyceae</taxon>
        <taxon>Suessiales</taxon>
        <taxon>Symbiodiniaceae</taxon>
        <taxon>Symbiodinium</taxon>
    </lineage>
</organism>
<dbReference type="SMART" id="SM00176">
    <property type="entry name" value="RAN"/>
    <property type="match status" value="1"/>
</dbReference>
<dbReference type="GO" id="GO:0003924">
    <property type="term" value="F:GTPase activity"/>
    <property type="evidence" value="ECO:0007669"/>
    <property type="project" value="InterPro"/>
</dbReference>
<feature type="region of interest" description="Disordered" evidence="8">
    <location>
        <begin position="1119"/>
        <end position="1146"/>
    </location>
</feature>